<protein>
    <submittedName>
        <fullName evidence="1">Uncharacterized protein</fullName>
    </submittedName>
</protein>
<sequence length="104" mass="11491">MVRSGAGLVRPESTSTESVSSFAQFAMLLRPPQREPAVRGAYPPFIQVDKHSRGLALIDPGMEILYNDCDRSLQDLWLGKSGVDRDVVDMETEHMPLTVVLCTS</sequence>
<dbReference type="KEGG" id="mtm:MYCTH_2128477"/>
<name>G2QGK8_THET4</name>
<reference evidence="1 2" key="1">
    <citation type="journal article" date="2011" name="Nat. Biotechnol.">
        <title>Comparative genomic analysis of the thermophilic biomass-degrading fungi Myceliophthora thermophila and Thielavia terrestris.</title>
        <authorList>
            <person name="Berka R.M."/>
            <person name="Grigoriev I.V."/>
            <person name="Otillar R."/>
            <person name="Salamov A."/>
            <person name="Grimwood J."/>
            <person name="Reid I."/>
            <person name="Ishmael N."/>
            <person name="John T."/>
            <person name="Darmond C."/>
            <person name="Moisan M.-C."/>
            <person name="Henrissat B."/>
            <person name="Coutinho P.M."/>
            <person name="Lombard V."/>
            <person name="Natvig D.O."/>
            <person name="Lindquist E."/>
            <person name="Schmutz J."/>
            <person name="Lucas S."/>
            <person name="Harris P."/>
            <person name="Powlowski J."/>
            <person name="Bellemare A."/>
            <person name="Taylor D."/>
            <person name="Butler G."/>
            <person name="de Vries R.P."/>
            <person name="Allijn I.E."/>
            <person name="van den Brink J."/>
            <person name="Ushinsky S."/>
            <person name="Storms R."/>
            <person name="Powell A.J."/>
            <person name="Paulsen I.T."/>
            <person name="Elbourne L.D.H."/>
            <person name="Baker S.E."/>
            <person name="Magnuson J."/>
            <person name="LaBoissiere S."/>
            <person name="Clutterbuck A.J."/>
            <person name="Martinez D."/>
            <person name="Wogulis M."/>
            <person name="de Leon A.L."/>
            <person name="Rey M.W."/>
            <person name="Tsang A."/>
        </authorList>
    </citation>
    <scope>NUCLEOTIDE SEQUENCE [LARGE SCALE GENOMIC DNA]</scope>
    <source>
        <strain evidence="2">ATCC 42464 / BCRC 31852 / DSM 1799</strain>
    </source>
</reference>
<dbReference type="VEuPathDB" id="FungiDB:MYCTH_2128477"/>
<proteinExistence type="predicted"/>
<dbReference type="STRING" id="573729.G2QGK8"/>
<dbReference type="EMBL" id="CP003005">
    <property type="protein sequence ID" value="AEO59418.1"/>
    <property type="molecule type" value="Genomic_DNA"/>
</dbReference>
<dbReference type="HOGENOM" id="CLU_2251887_0_0_1"/>
<keyword evidence="2" id="KW-1185">Reference proteome</keyword>
<organism evidence="1 2">
    <name type="scientific">Thermothelomyces thermophilus (strain ATCC 42464 / BCRC 31852 / DSM 1799)</name>
    <name type="common">Sporotrichum thermophile</name>
    <dbReference type="NCBI Taxonomy" id="573729"/>
    <lineage>
        <taxon>Eukaryota</taxon>
        <taxon>Fungi</taxon>
        <taxon>Dikarya</taxon>
        <taxon>Ascomycota</taxon>
        <taxon>Pezizomycotina</taxon>
        <taxon>Sordariomycetes</taxon>
        <taxon>Sordariomycetidae</taxon>
        <taxon>Sordariales</taxon>
        <taxon>Chaetomiaceae</taxon>
        <taxon>Thermothelomyces</taxon>
    </lineage>
</organism>
<dbReference type="Proteomes" id="UP000007322">
    <property type="component" value="Chromosome 4"/>
</dbReference>
<evidence type="ECO:0000313" key="2">
    <source>
        <dbReference type="Proteomes" id="UP000007322"/>
    </source>
</evidence>
<dbReference type="GeneID" id="11506269"/>
<accession>G2QGK8</accession>
<evidence type="ECO:0000313" key="1">
    <source>
        <dbReference type="EMBL" id="AEO59418.1"/>
    </source>
</evidence>
<dbReference type="RefSeq" id="XP_003664663.1">
    <property type="nucleotide sequence ID" value="XM_003664615.1"/>
</dbReference>
<dbReference type="OrthoDB" id="408373at2759"/>
<dbReference type="InParanoid" id="G2QGK8"/>
<dbReference type="AlphaFoldDB" id="G2QGK8"/>
<gene>
    <name evidence="1" type="ORF">MYCTH_2128477</name>
</gene>